<accession>A0A2J6X468</accession>
<dbReference type="AlphaFoldDB" id="A0A2J6X468"/>
<feature type="compositionally biased region" description="Acidic residues" evidence="1">
    <location>
        <begin position="39"/>
        <end position="57"/>
    </location>
</feature>
<feature type="region of interest" description="Disordered" evidence="1">
    <location>
        <begin position="1"/>
        <end position="62"/>
    </location>
</feature>
<sequence>MEKNKIRQVQKEKAKNKFSRKDLKKASPLDASISYKDLEESEEELEDQYETEDENDDQNQKDTSLSLDILNLELPKYPPKIKTVLLLLKGEKFRVLHYGFKGYGNDKETSYFKHNVFDNFSKAASVIESYANGFYDFENPRREDFYERFKSEMLLKVNENSTDVKNKTNRHFLSYYMKFWDGVDVKISALTFNGKPNAKTLAMTLFRIGIGKSQKLKDDFIKLDSKSLNGDHLRKTNFVLEILNEILRSSEDKTFTEDTFFANLNENDEFKNILKHLGGKNGQN</sequence>
<dbReference type="EMBL" id="PNIX01000347">
    <property type="protein sequence ID" value="PMP81124.1"/>
    <property type="molecule type" value="Genomic_DNA"/>
</dbReference>
<gene>
    <name evidence="2" type="ORF">C0175_06120</name>
</gene>
<evidence type="ECO:0000313" key="2">
    <source>
        <dbReference type="EMBL" id="PMP81124.1"/>
    </source>
</evidence>
<organism evidence="2 3">
    <name type="scientific">Caldisericum exile</name>
    <dbReference type="NCBI Taxonomy" id="693075"/>
    <lineage>
        <taxon>Bacteria</taxon>
        <taxon>Pseudomonadati</taxon>
        <taxon>Caldisericota/Cryosericota group</taxon>
        <taxon>Caldisericota</taxon>
        <taxon>Caldisericia</taxon>
        <taxon>Caldisericales</taxon>
        <taxon>Caldisericaceae</taxon>
        <taxon>Caldisericum</taxon>
    </lineage>
</organism>
<evidence type="ECO:0000313" key="3">
    <source>
        <dbReference type="Proteomes" id="UP000236910"/>
    </source>
</evidence>
<reference evidence="2 3" key="1">
    <citation type="submission" date="2018-01" db="EMBL/GenBank/DDBJ databases">
        <title>Metagenomic assembled genomes from two thermal pools in the Uzon Caldera, Kamchatka, Russia.</title>
        <authorList>
            <person name="Wilkins L."/>
            <person name="Ettinger C."/>
        </authorList>
    </citation>
    <scope>NUCLEOTIDE SEQUENCE [LARGE SCALE GENOMIC DNA]</scope>
    <source>
        <strain evidence="2">ARK-10</strain>
    </source>
</reference>
<evidence type="ECO:0000256" key="1">
    <source>
        <dbReference type="SAM" id="MobiDB-lite"/>
    </source>
</evidence>
<proteinExistence type="predicted"/>
<name>A0A2J6X468_9BACT</name>
<comment type="caution">
    <text evidence="2">The sequence shown here is derived from an EMBL/GenBank/DDBJ whole genome shotgun (WGS) entry which is preliminary data.</text>
</comment>
<dbReference type="Proteomes" id="UP000236910">
    <property type="component" value="Unassembled WGS sequence"/>
</dbReference>
<feature type="compositionally biased region" description="Basic and acidic residues" evidence="1">
    <location>
        <begin position="1"/>
        <end position="27"/>
    </location>
</feature>
<protein>
    <submittedName>
        <fullName evidence="2">Uncharacterized protein</fullName>
    </submittedName>
</protein>